<dbReference type="InterPro" id="IPR016155">
    <property type="entry name" value="Mopterin_synth/thiamin_S_b"/>
</dbReference>
<dbReference type="EMBL" id="JALPRX010000108">
    <property type="protein sequence ID" value="MCK8787157.1"/>
    <property type="molecule type" value="Genomic_DNA"/>
</dbReference>
<evidence type="ECO:0000313" key="2">
    <source>
        <dbReference type="Proteomes" id="UP001139516"/>
    </source>
</evidence>
<accession>A0A9X1YEG5</accession>
<dbReference type="AlphaFoldDB" id="A0A9X1YEG5"/>
<proteinExistence type="predicted"/>
<protein>
    <submittedName>
        <fullName evidence="1">Molybdopterin converting factor subunit 1</fullName>
    </submittedName>
</protein>
<comment type="caution">
    <text evidence="1">The sequence shown here is derived from an EMBL/GenBank/DDBJ whole genome shotgun (WGS) entry which is preliminary data.</text>
</comment>
<sequence length="83" mass="9122">MRIVYFAWVRQRVGTAEEEVSPPPEVRDVGGLVRWLSALDERHAAAFANPRLVRAAVNQDFAGPDHPVRPGDEVAFFPPVTGG</sequence>
<dbReference type="Gene3D" id="3.10.20.30">
    <property type="match status" value="1"/>
</dbReference>
<dbReference type="Pfam" id="PF02597">
    <property type="entry name" value="ThiS"/>
    <property type="match status" value="1"/>
</dbReference>
<dbReference type="SUPFAM" id="SSF54285">
    <property type="entry name" value="MoaD/ThiS"/>
    <property type="match status" value="1"/>
</dbReference>
<name>A0A9X1YEG5_9PROT</name>
<organism evidence="1 2">
    <name type="scientific">Roseomonas acroporae</name>
    <dbReference type="NCBI Taxonomy" id="2937791"/>
    <lineage>
        <taxon>Bacteria</taxon>
        <taxon>Pseudomonadati</taxon>
        <taxon>Pseudomonadota</taxon>
        <taxon>Alphaproteobacteria</taxon>
        <taxon>Acetobacterales</taxon>
        <taxon>Roseomonadaceae</taxon>
        <taxon>Roseomonas</taxon>
    </lineage>
</organism>
<keyword evidence="2" id="KW-1185">Reference proteome</keyword>
<dbReference type="Proteomes" id="UP001139516">
    <property type="component" value="Unassembled WGS sequence"/>
</dbReference>
<dbReference type="InterPro" id="IPR003749">
    <property type="entry name" value="ThiS/MoaD-like"/>
</dbReference>
<evidence type="ECO:0000313" key="1">
    <source>
        <dbReference type="EMBL" id="MCK8787157.1"/>
    </source>
</evidence>
<dbReference type="InterPro" id="IPR012675">
    <property type="entry name" value="Beta-grasp_dom_sf"/>
</dbReference>
<reference evidence="1" key="1">
    <citation type="submission" date="2022-04" db="EMBL/GenBank/DDBJ databases">
        <title>Roseomonas acroporae sp. nov., isolated from coral Acropora digitifera.</title>
        <authorList>
            <person name="Sun H."/>
        </authorList>
    </citation>
    <scope>NUCLEOTIDE SEQUENCE</scope>
    <source>
        <strain evidence="1">NAR14</strain>
    </source>
</reference>
<gene>
    <name evidence="1" type="primary">moaD</name>
    <name evidence="1" type="ORF">M0638_22540</name>
</gene>
<dbReference type="NCBIfam" id="TIGR01682">
    <property type="entry name" value="moaD"/>
    <property type="match status" value="1"/>
</dbReference>
<dbReference type="CDD" id="cd00754">
    <property type="entry name" value="Ubl_MoaD"/>
    <property type="match status" value="1"/>
</dbReference>